<gene>
    <name evidence="1" type="ORF">GNZ21_13905</name>
</gene>
<dbReference type="RefSeq" id="WP_188503675.1">
    <property type="nucleotide sequence ID" value="NZ_BMFX01000013.1"/>
</dbReference>
<organism evidence="1 2">
    <name type="scientific">Nesterenkonia alkaliphila</name>
    <dbReference type="NCBI Taxonomy" id="1463631"/>
    <lineage>
        <taxon>Bacteria</taxon>
        <taxon>Bacillati</taxon>
        <taxon>Actinomycetota</taxon>
        <taxon>Actinomycetes</taxon>
        <taxon>Micrococcales</taxon>
        <taxon>Micrococcaceae</taxon>
        <taxon>Nesterenkonia</taxon>
    </lineage>
</organism>
<dbReference type="AlphaFoldDB" id="A0A7K1ULT9"/>
<dbReference type="Proteomes" id="UP000460157">
    <property type="component" value="Unassembled WGS sequence"/>
</dbReference>
<name>A0A7K1ULT9_9MICC</name>
<evidence type="ECO:0000313" key="2">
    <source>
        <dbReference type="Proteomes" id="UP000460157"/>
    </source>
</evidence>
<keyword evidence="2" id="KW-1185">Reference proteome</keyword>
<comment type="caution">
    <text evidence="1">The sequence shown here is derived from an EMBL/GenBank/DDBJ whole genome shotgun (WGS) entry which is preliminary data.</text>
</comment>
<evidence type="ECO:0000313" key="1">
    <source>
        <dbReference type="EMBL" id="MVT27430.1"/>
    </source>
</evidence>
<dbReference type="EMBL" id="WRPM01000098">
    <property type="protein sequence ID" value="MVT27430.1"/>
    <property type="molecule type" value="Genomic_DNA"/>
</dbReference>
<accession>A0A7K1ULT9</accession>
<reference evidence="1 2" key="1">
    <citation type="submission" date="2019-12" db="EMBL/GenBank/DDBJ databases">
        <title>Nesterenkonia muleiensis sp. nov., a novel actinobacterium isolated from sap of Populus euphratica.</title>
        <authorList>
            <person name="Wang R."/>
        </authorList>
    </citation>
    <scope>NUCLEOTIDE SEQUENCE [LARGE SCALE GENOMIC DNA]</scope>
    <source>
        <strain evidence="1 2">F10</strain>
    </source>
</reference>
<proteinExistence type="predicted"/>
<sequence>MNHYGRTAQNHWAQHAPQQLEAIEDSERFFTEMGAEIATQISELTAQLETSPSLRVETAGSLGDNGGSYVDQVASKMTARRIAEEVVMNQMVWIRDPSLSLPEARQEWEETRAADENLIRWAEGIQDSPYPVHSTVELEQKAMDWAVPLWFLEGLLAAEIPAQYAREHQQVLTEAANQRFQREIR</sequence>
<protein>
    <submittedName>
        <fullName evidence="1">Uncharacterized protein</fullName>
    </submittedName>
</protein>